<organism evidence="3 4">
    <name type="scientific">Bugula neritina</name>
    <name type="common">Brown bryozoan</name>
    <name type="synonym">Sertularia neritina</name>
    <dbReference type="NCBI Taxonomy" id="10212"/>
    <lineage>
        <taxon>Eukaryota</taxon>
        <taxon>Metazoa</taxon>
        <taxon>Spiralia</taxon>
        <taxon>Lophotrochozoa</taxon>
        <taxon>Bryozoa</taxon>
        <taxon>Gymnolaemata</taxon>
        <taxon>Cheilostomatida</taxon>
        <taxon>Flustrina</taxon>
        <taxon>Buguloidea</taxon>
        <taxon>Bugulidae</taxon>
        <taxon>Bugula</taxon>
    </lineage>
</organism>
<dbReference type="AlphaFoldDB" id="A0A7J7K0M4"/>
<keyword evidence="4" id="KW-1185">Reference proteome</keyword>
<proteinExistence type="inferred from homology"/>
<comment type="similarity">
    <text evidence="1">Belongs to the complex I LYR family.</text>
</comment>
<comment type="caution">
    <text evidence="3">The sequence shown here is derived from an EMBL/GenBank/DDBJ whole genome shotgun (WGS) entry which is preliminary data.</text>
</comment>
<dbReference type="OrthoDB" id="275715at2759"/>
<dbReference type="Pfam" id="PF05347">
    <property type="entry name" value="Complex1_LYR"/>
    <property type="match status" value="1"/>
</dbReference>
<dbReference type="CDD" id="cd20264">
    <property type="entry name" value="Complex1_LYR_LYRM4"/>
    <property type="match status" value="1"/>
</dbReference>
<reference evidence="3" key="1">
    <citation type="submission" date="2020-06" db="EMBL/GenBank/DDBJ databases">
        <title>Draft genome of Bugula neritina, a colonial animal packing powerful symbionts and potential medicines.</title>
        <authorList>
            <person name="Rayko M."/>
        </authorList>
    </citation>
    <scope>NUCLEOTIDE SEQUENCE [LARGE SCALE GENOMIC DNA]</scope>
    <source>
        <strain evidence="3">Kwan_BN1</strain>
    </source>
</reference>
<evidence type="ECO:0000256" key="1">
    <source>
        <dbReference type="ARBA" id="ARBA00009508"/>
    </source>
</evidence>
<evidence type="ECO:0000313" key="3">
    <source>
        <dbReference type="EMBL" id="KAF6031787.1"/>
    </source>
</evidence>
<feature type="domain" description="Complex 1 LYR protein" evidence="2">
    <location>
        <begin position="7"/>
        <end position="63"/>
    </location>
</feature>
<evidence type="ECO:0000259" key="2">
    <source>
        <dbReference type="Pfam" id="PF05347"/>
    </source>
</evidence>
<dbReference type="PANTHER" id="PTHR13166:SF7">
    <property type="entry name" value="LYR MOTIF-CONTAINING PROTEIN 4"/>
    <property type="match status" value="1"/>
</dbReference>
<dbReference type="InterPro" id="IPR045297">
    <property type="entry name" value="Complex1_LYR_LYRM4"/>
</dbReference>
<dbReference type="InterPro" id="IPR051522">
    <property type="entry name" value="ISC_assembly_LYR"/>
</dbReference>
<dbReference type="GO" id="GO:1990221">
    <property type="term" value="C:L-cysteine desulfurase complex"/>
    <property type="evidence" value="ECO:0007669"/>
    <property type="project" value="TreeGrafter"/>
</dbReference>
<sequence length="92" mass="10902">MVSRIYVLSLYHKLLREGSKFHNYNFREYTLRRTRDAFKVNKSETDPTKMKSLVEEAEKNLAMLQRQVMLGNAFSHESVMNREFSKTKTPPT</sequence>
<dbReference type="PANTHER" id="PTHR13166">
    <property type="entry name" value="PROTEIN C6ORF149"/>
    <property type="match status" value="1"/>
</dbReference>
<dbReference type="GO" id="GO:0016226">
    <property type="term" value="P:iron-sulfur cluster assembly"/>
    <property type="evidence" value="ECO:0007669"/>
    <property type="project" value="InterPro"/>
</dbReference>
<gene>
    <name evidence="3" type="ORF">EB796_009891</name>
</gene>
<dbReference type="EMBL" id="VXIV02001564">
    <property type="protein sequence ID" value="KAF6031787.1"/>
    <property type="molecule type" value="Genomic_DNA"/>
</dbReference>
<dbReference type="InterPro" id="IPR008011">
    <property type="entry name" value="Complex1_LYR_dom"/>
</dbReference>
<dbReference type="Proteomes" id="UP000593567">
    <property type="component" value="Unassembled WGS sequence"/>
</dbReference>
<dbReference type="GO" id="GO:0005739">
    <property type="term" value="C:mitochondrion"/>
    <property type="evidence" value="ECO:0007669"/>
    <property type="project" value="TreeGrafter"/>
</dbReference>
<protein>
    <recommendedName>
        <fullName evidence="2">Complex 1 LYR protein domain-containing protein</fullName>
    </recommendedName>
</protein>
<name>A0A7J7K0M4_BUGNE</name>
<accession>A0A7J7K0M4</accession>
<evidence type="ECO:0000313" key="4">
    <source>
        <dbReference type="Proteomes" id="UP000593567"/>
    </source>
</evidence>